<dbReference type="Pfam" id="PF00005">
    <property type="entry name" value="ABC_tran"/>
    <property type="match status" value="1"/>
</dbReference>
<accession>A0A8I1M922</accession>
<dbReference type="InterPro" id="IPR003439">
    <property type="entry name" value="ABC_transporter-like_ATP-bd"/>
</dbReference>
<evidence type="ECO:0000256" key="7">
    <source>
        <dbReference type="ARBA" id="ARBA00022840"/>
    </source>
</evidence>
<comment type="subcellular location">
    <subcellularLocation>
        <location evidence="1">Cell membrane</location>
        <topology evidence="1">Peripheral membrane protein</topology>
    </subcellularLocation>
</comment>
<dbReference type="CDD" id="cd03214">
    <property type="entry name" value="ABC_Iron-Siderophores_B12_Hemin"/>
    <property type="match status" value="1"/>
</dbReference>
<keyword evidence="7 12" id="KW-0067">ATP-binding</keyword>
<keyword evidence="8" id="KW-0408">Iron</keyword>
<dbReference type="FunFam" id="3.40.50.300:FF:000134">
    <property type="entry name" value="Iron-enterobactin ABC transporter ATP-binding protein"/>
    <property type="match status" value="1"/>
</dbReference>
<feature type="domain" description="ABC transporter" evidence="11">
    <location>
        <begin position="13"/>
        <end position="249"/>
    </location>
</feature>
<evidence type="ECO:0000256" key="1">
    <source>
        <dbReference type="ARBA" id="ARBA00004202"/>
    </source>
</evidence>
<organism evidence="12 13">
    <name type="scientific">Thalassospira povalilytica</name>
    <dbReference type="NCBI Taxonomy" id="732237"/>
    <lineage>
        <taxon>Bacteria</taxon>
        <taxon>Pseudomonadati</taxon>
        <taxon>Pseudomonadota</taxon>
        <taxon>Alphaproteobacteria</taxon>
        <taxon>Rhodospirillales</taxon>
        <taxon>Thalassospiraceae</taxon>
        <taxon>Thalassospira</taxon>
    </lineage>
</organism>
<evidence type="ECO:0000256" key="9">
    <source>
        <dbReference type="ARBA" id="ARBA00023065"/>
    </source>
</evidence>
<comment type="caution">
    <text evidence="12">The sequence shown here is derived from an EMBL/GenBank/DDBJ whole genome shotgun (WGS) entry which is preliminary data.</text>
</comment>
<comment type="similarity">
    <text evidence="2">Belongs to the ABC transporter superfamily.</text>
</comment>
<dbReference type="EMBL" id="JAEKJW010000002">
    <property type="protein sequence ID" value="MBN8197014.1"/>
    <property type="molecule type" value="Genomic_DNA"/>
</dbReference>
<keyword evidence="10" id="KW-0472">Membrane</keyword>
<dbReference type="SUPFAM" id="SSF52540">
    <property type="entry name" value="P-loop containing nucleoside triphosphate hydrolases"/>
    <property type="match status" value="1"/>
</dbReference>
<reference evidence="12" key="1">
    <citation type="submission" date="2020-12" db="EMBL/GenBank/DDBJ databases">
        <title>Oil enriched cultivation method for isolating marine PHA-producing bacteria.</title>
        <authorList>
            <person name="Zheng W."/>
            <person name="Yu S."/>
            <person name="Huang Y."/>
        </authorList>
    </citation>
    <scope>NUCLEOTIDE SEQUENCE</scope>
    <source>
        <strain evidence="12">SY-2-3</strain>
    </source>
</reference>
<keyword evidence="9" id="KW-0406">Ion transport</keyword>
<dbReference type="PANTHER" id="PTHR42771:SF2">
    <property type="entry name" value="IRON(3+)-HYDROXAMATE IMPORT ATP-BINDING PROTEIN FHUC"/>
    <property type="match status" value="1"/>
</dbReference>
<evidence type="ECO:0000256" key="8">
    <source>
        <dbReference type="ARBA" id="ARBA00023004"/>
    </source>
</evidence>
<evidence type="ECO:0000313" key="12">
    <source>
        <dbReference type="EMBL" id="MBN8197014.1"/>
    </source>
</evidence>
<dbReference type="Gene3D" id="3.40.50.300">
    <property type="entry name" value="P-loop containing nucleotide triphosphate hydrolases"/>
    <property type="match status" value="1"/>
</dbReference>
<dbReference type="RefSeq" id="WP_206927452.1">
    <property type="nucleotide sequence ID" value="NZ_JAEKJW010000002.1"/>
</dbReference>
<evidence type="ECO:0000256" key="4">
    <source>
        <dbReference type="ARBA" id="ARBA00022475"/>
    </source>
</evidence>
<evidence type="ECO:0000256" key="5">
    <source>
        <dbReference type="ARBA" id="ARBA00022496"/>
    </source>
</evidence>
<keyword evidence="5" id="KW-0410">Iron transport</keyword>
<dbReference type="PROSITE" id="PS50893">
    <property type="entry name" value="ABC_TRANSPORTER_2"/>
    <property type="match status" value="1"/>
</dbReference>
<evidence type="ECO:0000256" key="6">
    <source>
        <dbReference type="ARBA" id="ARBA00022741"/>
    </source>
</evidence>
<proteinExistence type="inferred from homology"/>
<dbReference type="SMART" id="SM00382">
    <property type="entry name" value="AAA"/>
    <property type="match status" value="1"/>
</dbReference>
<keyword evidence="4" id="KW-1003">Cell membrane</keyword>
<dbReference type="PANTHER" id="PTHR42771">
    <property type="entry name" value="IRON(3+)-HYDROXAMATE IMPORT ATP-BINDING PROTEIN FHUC"/>
    <property type="match status" value="1"/>
</dbReference>
<dbReference type="GO" id="GO:0005886">
    <property type="term" value="C:plasma membrane"/>
    <property type="evidence" value="ECO:0007669"/>
    <property type="project" value="UniProtKB-SubCell"/>
</dbReference>
<dbReference type="GO" id="GO:0006826">
    <property type="term" value="P:iron ion transport"/>
    <property type="evidence" value="ECO:0007669"/>
    <property type="project" value="UniProtKB-KW"/>
</dbReference>
<evidence type="ECO:0000259" key="11">
    <source>
        <dbReference type="PROSITE" id="PS50893"/>
    </source>
</evidence>
<evidence type="ECO:0000256" key="2">
    <source>
        <dbReference type="ARBA" id="ARBA00005417"/>
    </source>
</evidence>
<sequence length="289" mass="31475">MIKDAPSRDIAPLAAEKLHAAFRETPVLHDISLSIPQNRLTVLVGPNGSGKSTLLSTLSRLMSPAKGTVYLAGKDIHTLPTRDVARKLGILPQSPVLPESLNVYDLVSRGRYPHQGLFRQWSNTDEKAVHHAMEITDTASFAQTPVNALSGGQRQRCFIAMALAQETDIILLDEPTTYLDLRYQLDVMKLIAELCRSHGRTIVTVLHDLNFAMQYADHLIFLKDGKIHCTIDDPKSCSANLISDVFSTDVIRLVDPDSGIPVFIPRHNAGKSTLPSASPSNAAPAGCAP</sequence>
<dbReference type="GO" id="GO:0005524">
    <property type="term" value="F:ATP binding"/>
    <property type="evidence" value="ECO:0007669"/>
    <property type="project" value="UniProtKB-KW"/>
</dbReference>
<evidence type="ECO:0000313" key="13">
    <source>
        <dbReference type="Proteomes" id="UP000664405"/>
    </source>
</evidence>
<keyword evidence="3" id="KW-0813">Transport</keyword>
<evidence type="ECO:0000256" key="10">
    <source>
        <dbReference type="ARBA" id="ARBA00023136"/>
    </source>
</evidence>
<evidence type="ECO:0000256" key="3">
    <source>
        <dbReference type="ARBA" id="ARBA00022448"/>
    </source>
</evidence>
<gene>
    <name evidence="12" type="ORF">JF547_11145</name>
</gene>
<protein>
    <submittedName>
        <fullName evidence="12">ABC transporter ATP-binding protein</fullName>
    </submittedName>
</protein>
<dbReference type="GO" id="GO:0016887">
    <property type="term" value="F:ATP hydrolysis activity"/>
    <property type="evidence" value="ECO:0007669"/>
    <property type="project" value="InterPro"/>
</dbReference>
<keyword evidence="6" id="KW-0547">Nucleotide-binding</keyword>
<dbReference type="AlphaFoldDB" id="A0A8I1M922"/>
<dbReference type="InterPro" id="IPR003593">
    <property type="entry name" value="AAA+_ATPase"/>
</dbReference>
<name>A0A8I1M922_9PROT</name>
<dbReference type="InterPro" id="IPR027417">
    <property type="entry name" value="P-loop_NTPase"/>
</dbReference>
<dbReference type="Proteomes" id="UP000664405">
    <property type="component" value="Unassembled WGS sequence"/>
</dbReference>
<dbReference type="InterPro" id="IPR051535">
    <property type="entry name" value="Siderophore_ABC-ATPase"/>
</dbReference>